<feature type="domain" description="Carbohydrate kinase PfkB" evidence="10">
    <location>
        <begin position="150"/>
        <end position="268"/>
    </location>
</feature>
<keyword evidence="4 9" id="KW-0808">Transferase</keyword>
<comment type="subunit">
    <text evidence="9">Monomer.</text>
</comment>
<keyword evidence="5 9" id="KW-0660">Purine salvage</keyword>
<dbReference type="SUPFAM" id="SSF53613">
    <property type="entry name" value="Ribokinase-like"/>
    <property type="match status" value="1"/>
</dbReference>
<keyword evidence="8 9" id="KW-0067">ATP-binding</keyword>
<dbReference type="GO" id="GO:0006144">
    <property type="term" value="P:purine nucleobase metabolic process"/>
    <property type="evidence" value="ECO:0007669"/>
    <property type="project" value="TreeGrafter"/>
</dbReference>
<dbReference type="UniPathway" id="UPA00588">
    <property type="reaction ID" value="UER00659"/>
</dbReference>
<name>A0A7R9ARM8_TIMSH</name>
<keyword evidence="6 9" id="KW-0547">Nucleotide-binding</keyword>
<comment type="pathway">
    <text evidence="1 9">Purine metabolism; AMP biosynthesis via salvage pathway; AMP from adenosine: step 1/1.</text>
</comment>
<reference evidence="11" key="1">
    <citation type="submission" date="2020-11" db="EMBL/GenBank/DDBJ databases">
        <authorList>
            <person name="Tran Van P."/>
        </authorList>
    </citation>
    <scope>NUCLEOTIDE SEQUENCE</scope>
</reference>
<comment type="catalytic activity">
    <reaction evidence="9">
        <text>adenosine + ATP = AMP + ADP + H(+)</text>
        <dbReference type="Rhea" id="RHEA:20824"/>
        <dbReference type="ChEBI" id="CHEBI:15378"/>
        <dbReference type="ChEBI" id="CHEBI:16335"/>
        <dbReference type="ChEBI" id="CHEBI:30616"/>
        <dbReference type="ChEBI" id="CHEBI:456215"/>
        <dbReference type="ChEBI" id="CHEBI:456216"/>
        <dbReference type="EC" id="2.7.1.20"/>
    </reaction>
</comment>
<protein>
    <recommendedName>
        <fullName evidence="3 9">Adenosine kinase</fullName>
        <shortName evidence="9">AK</shortName>
        <ecNumber evidence="3 9">2.7.1.20</ecNumber>
    </recommendedName>
    <alternativeName>
        <fullName evidence="9">Adenosine 5'-phosphotransferase</fullName>
    </alternativeName>
</protein>
<dbReference type="InterPro" id="IPR001805">
    <property type="entry name" value="Adenokinase"/>
</dbReference>
<dbReference type="Gene3D" id="3.40.1190.20">
    <property type="match status" value="1"/>
</dbReference>
<dbReference type="InterPro" id="IPR011611">
    <property type="entry name" value="PfkB_dom"/>
</dbReference>
<evidence type="ECO:0000256" key="4">
    <source>
        <dbReference type="ARBA" id="ARBA00022679"/>
    </source>
</evidence>
<keyword evidence="9" id="KW-0539">Nucleus</keyword>
<keyword evidence="9" id="KW-0460">Magnesium</keyword>
<dbReference type="GO" id="GO:0006166">
    <property type="term" value="P:purine ribonucleoside salvage"/>
    <property type="evidence" value="ECO:0007669"/>
    <property type="project" value="UniProtKB-KW"/>
</dbReference>
<comment type="subcellular location">
    <subcellularLocation>
        <location evidence="9">Nucleus</location>
    </subcellularLocation>
</comment>
<dbReference type="PANTHER" id="PTHR45769:SF3">
    <property type="entry name" value="ADENOSINE KINASE"/>
    <property type="match status" value="1"/>
</dbReference>
<organism evidence="11">
    <name type="scientific">Timema shepardi</name>
    <name type="common">Walking stick</name>
    <dbReference type="NCBI Taxonomy" id="629360"/>
    <lineage>
        <taxon>Eukaryota</taxon>
        <taxon>Metazoa</taxon>
        <taxon>Ecdysozoa</taxon>
        <taxon>Arthropoda</taxon>
        <taxon>Hexapoda</taxon>
        <taxon>Insecta</taxon>
        <taxon>Pterygota</taxon>
        <taxon>Neoptera</taxon>
        <taxon>Polyneoptera</taxon>
        <taxon>Phasmatodea</taxon>
        <taxon>Timematodea</taxon>
        <taxon>Timematoidea</taxon>
        <taxon>Timematidae</taxon>
        <taxon>Timema</taxon>
    </lineage>
</organism>
<evidence type="ECO:0000256" key="1">
    <source>
        <dbReference type="ARBA" id="ARBA00004801"/>
    </source>
</evidence>
<accession>A0A7R9ARM8</accession>
<dbReference type="GO" id="GO:0005634">
    <property type="term" value="C:nucleus"/>
    <property type="evidence" value="ECO:0007669"/>
    <property type="project" value="UniProtKB-SubCell"/>
</dbReference>
<dbReference type="AlphaFoldDB" id="A0A7R9ARM8"/>
<dbReference type="Pfam" id="PF00294">
    <property type="entry name" value="PfkB"/>
    <property type="match status" value="1"/>
</dbReference>
<dbReference type="EMBL" id="OC001113">
    <property type="protein sequence ID" value="CAD7259142.1"/>
    <property type="molecule type" value="Genomic_DNA"/>
</dbReference>
<comment type="similarity">
    <text evidence="2 9">Belongs to the carbohydrate kinase PfkB family.</text>
</comment>
<dbReference type="InterPro" id="IPR029056">
    <property type="entry name" value="Ribokinase-like"/>
</dbReference>
<evidence type="ECO:0000256" key="2">
    <source>
        <dbReference type="ARBA" id="ARBA00010688"/>
    </source>
</evidence>
<comment type="cofactor">
    <cofactor evidence="9">
        <name>Mg(2+)</name>
        <dbReference type="ChEBI" id="CHEBI:18420"/>
    </cofactor>
    <text evidence="9">Binds 3 Mg(2+) ions per subunit.</text>
</comment>
<evidence type="ECO:0000256" key="5">
    <source>
        <dbReference type="ARBA" id="ARBA00022726"/>
    </source>
</evidence>
<keyword evidence="7 9" id="KW-0418">Kinase</keyword>
<evidence type="ECO:0000256" key="3">
    <source>
        <dbReference type="ARBA" id="ARBA00012119"/>
    </source>
</evidence>
<dbReference type="GO" id="GO:0004001">
    <property type="term" value="F:adenosine kinase activity"/>
    <property type="evidence" value="ECO:0007669"/>
    <property type="project" value="UniProtKB-UniRule"/>
</dbReference>
<evidence type="ECO:0000256" key="6">
    <source>
        <dbReference type="ARBA" id="ARBA00022741"/>
    </source>
</evidence>
<dbReference type="GO" id="GO:0005524">
    <property type="term" value="F:ATP binding"/>
    <property type="evidence" value="ECO:0007669"/>
    <property type="project" value="UniProtKB-UniRule"/>
</dbReference>
<evidence type="ECO:0000256" key="7">
    <source>
        <dbReference type="ARBA" id="ARBA00022777"/>
    </source>
</evidence>
<evidence type="ECO:0000259" key="10">
    <source>
        <dbReference type="Pfam" id="PF00294"/>
    </source>
</evidence>
<comment type="function">
    <text evidence="9">ATP dependent phosphorylation of adenosine and other related nucleoside analogs to monophosphate derivatives.</text>
</comment>
<gene>
    <name evidence="11" type="ORF">TSIB3V08_LOCUS3354</name>
</gene>
<evidence type="ECO:0000313" key="11">
    <source>
        <dbReference type="EMBL" id="CAD7259142.1"/>
    </source>
</evidence>
<sequence>MAQKMIDCGIVKIKMAQKMIDCGIVKIKMAQNNQTDTDSGRGGGSDGPNSMVVAKVVDLTTQAQWMSLFFVTDGAEFPPSTLGAVERPFLQPSRSKNATTKLPECQAMLFIWETQSRFLCDQVKSMSPSMTICIKNKALYTCDQVTVFLLCHEVYLNAGGSAQNTARIFQWLVGPQQCCVYFGSIGSDEEGTLVETLLRRSGVHTRYTSHRNLPTGRCLALVHGEHRSLVANIGAARIYAPHHLNTQDNLKVLSQVKIIYIEGFFIANNFLTAKELIHFCQAKSIMFIESGGRGAFVLKKAKKCEIQGKEKIILLQTHFKNGMKQTNLILVYRPNASQNSLEVSGLNLAPLDL</sequence>
<dbReference type="PRINTS" id="PR00989">
    <property type="entry name" value="ADENOKINASE"/>
</dbReference>
<evidence type="ECO:0000256" key="8">
    <source>
        <dbReference type="ARBA" id="ARBA00022840"/>
    </source>
</evidence>
<proteinExistence type="inferred from homology"/>
<dbReference type="PANTHER" id="PTHR45769">
    <property type="entry name" value="ADENOSINE KINASE"/>
    <property type="match status" value="1"/>
</dbReference>
<dbReference type="GO" id="GO:0044209">
    <property type="term" value="P:AMP salvage"/>
    <property type="evidence" value="ECO:0007669"/>
    <property type="project" value="UniProtKB-UniRule"/>
</dbReference>
<dbReference type="GO" id="GO:0005829">
    <property type="term" value="C:cytosol"/>
    <property type="evidence" value="ECO:0007669"/>
    <property type="project" value="TreeGrafter"/>
</dbReference>
<evidence type="ECO:0000256" key="9">
    <source>
        <dbReference type="RuleBase" id="RU368116"/>
    </source>
</evidence>
<dbReference type="EC" id="2.7.1.20" evidence="3 9"/>